<evidence type="ECO:0000313" key="1">
    <source>
        <dbReference type="EMBL" id="RVT59455.1"/>
    </source>
</evidence>
<dbReference type="AlphaFoldDB" id="A0A437K7N5"/>
<gene>
    <name evidence="1" type="ORF">EM808_19355</name>
</gene>
<organism evidence="1 2">
    <name type="scientific">Niallia taxi</name>
    <dbReference type="NCBI Taxonomy" id="2499688"/>
    <lineage>
        <taxon>Bacteria</taxon>
        <taxon>Bacillati</taxon>
        <taxon>Bacillota</taxon>
        <taxon>Bacilli</taxon>
        <taxon>Bacillales</taxon>
        <taxon>Bacillaceae</taxon>
        <taxon>Niallia</taxon>
    </lineage>
</organism>
<dbReference type="GeneID" id="87620388"/>
<keyword evidence="2" id="KW-1185">Reference proteome</keyword>
<comment type="caution">
    <text evidence="1">The sequence shown here is derived from an EMBL/GenBank/DDBJ whole genome shotgun (WGS) entry which is preliminary data.</text>
</comment>
<reference evidence="1 2" key="1">
    <citation type="submission" date="2019-01" db="EMBL/GenBank/DDBJ databases">
        <title>Bacillus sp. M5HDSG1-1, whole genome shotgun sequence.</title>
        <authorList>
            <person name="Tuo L."/>
        </authorList>
    </citation>
    <scope>NUCLEOTIDE SEQUENCE [LARGE SCALE GENOMIC DNA]</scope>
    <source>
        <strain evidence="1 2">M5HDSG1-1</strain>
    </source>
</reference>
<dbReference type="Proteomes" id="UP000288024">
    <property type="component" value="Unassembled WGS sequence"/>
</dbReference>
<dbReference type="RefSeq" id="WP_127739851.1">
    <property type="nucleotide sequence ID" value="NZ_CAJCKN010000220.1"/>
</dbReference>
<dbReference type="EMBL" id="RZTZ01000009">
    <property type="protein sequence ID" value="RVT59455.1"/>
    <property type="molecule type" value="Genomic_DNA"/>
</dbReference>
<accession>A0A437K7N5</accession>
<name>A0A437K7N5_9BACI</name>
<proteinExistence type="predicted"/>
<evidence type="ECO:0000313" key="2">
    <source>
        <dbReference type="Proteomes" id="UP000288024"/>
    </source>
</evidence>
<protein>
    <submittedName>
        <fullName evidence="1">Uncharacterized protein</fullName>
    </submittedName>
</protein>
<sequence>MKKTIIYSTASVLLISLFFHFNFKVLGKEDKLLQTIDNLQSINANIAQWSIFTKKEEKSDSSLKKYYESATLSWTEFIRASTLNILT</sequence>